<dbReference type="SMART" id="SM00822">
    <property type="entry name" value="PKS_KR"/>
    <property type="match status" value="1"/>
</dbReference>
<dbReference type="Gene3D" id="3.40.50.720">
    <property type="entry name" value="NAD(P)-binding Rossmann-like Domain"/>
    <property type="match status" value="1"/>
</dbReference>
<dbReference type="GO" id="GO:0047936">
    <property type="term" value="F:glucose 1-dehydrogenase [NAD(P)+] activity"/>
    <property type="evidence" value="ECO:0007669"/>
    <property type="project" value="UniProtKB-EC"/>
</dbReference>
<dbReference type="PRINTS" id="PR00080">
    <property type="entry name" value="SDRFAMILY"/>
</dbReference>
<dbReference type="Proteomes" id="UP001201873">
    <property type="component" value="Unassembled WGS sequence"/>
</dbReference>
<name>A0ABT0K4F5_9ACTN</name>
<dbReference type="InterPro" id="IPR036291">
    <property type="entry name" value="NAD(P)-bd_dom_sf"/>
</dbReference>
<evidence type="ECO:0000256" key="1">
    <source>
        <dbReference type="ARBA" id="ARBA00006484"/>
    </source>
</evidence>
<reference evidence="5 6" key="1">
    <citation type="submission" date="2022-04" db="EMBL/GenBank/DDBJ databases">
        <title>Genome diversity in the genus Frankia.</title>
        <authorList>
            <person name="Carlos-Shanley C."/>
            <person name="Hahn D."/>
        </authorList>
    </citation>
    <scope>NUCLEOTIDE SEQUENCE [LARGE SCALE GENOMIC DNA]</scope>
    <source>
        <strain evidence="5 6">Ag45/Mut15</strain>
    </source>
</reference>
<feature type="domain" description="Ketoreductase" evidence="4">
    <location>
        <begin position="8"/>
        <end position="184"/>
    </location>
</feature>
<dbReference type="InterPro" id="IPR020904">
    <property type="entry name" value="Sc_DH/Rdtase_CS"/>
</dbReference>
<gene>
    <name evidence="5" type="ORF">MXD59_20965</name>
</gene>
<dbReference type="InterPro" id="IPR002347">
    <property type="entry name" value="SDR_fam"/>
</dbReference>
<comment type="similarity">
    <text evidence="1">Belongs to the short-chain dehydrogenases/reductases (SDR) family.</text>
</comment>
<keyword evidence="2 5" id="KW-0560">Oxidoreductase</keyword>
<dbReference type="InterPro" id="IPR057326">
    <property type="entry name" value="KR_dom"/>
</dbReference>
<organism evidence="5 6">
    <name type="scientific">Frankia umida</name>
    <dbReference type="NCBI Taxonomy" id="573489"/>
    <lineage>
        <taxon>Bacteria</taxon>
        <taxon>Bacillati</taxon>
        <taxon>Actinomycetota</taxon>
        <taxon>Actinomycetes</taxon>
        <taxon>Frankiales</taxon>
        <taxon>Frankiaceae</taxon>
        <taxon>Frankia</taxon>
    </lineage>
</organism>
<dbReference type="SUPFAM" id="SSF51735">
    <property type="entry name" value="NAD(P)-binding Rossmann-fold domains"/>
    <property type="match status" value="1"/>
</dbReference>
<evidence type="ECO:0000313" key="6">
    <source>
        <dbReference type="Proteomes" id="UP001201873"/>
    </source>
</evidence>
<dbReference type="RefSeq" id="WP_248826337.1">
    <property type="nucleotide sequence ID" value="NZ_JALKFT010000029.1"/>
</dbReference>
<protein>
    <submittedName>
        <fullName evidence="5">Glucose 1-dehydrogenase</fullName>
        <ecNumber evidence="5">1.1.1.47</ecNumber>
    </submittedName>
</protein>
<dbReference type="PRINTS" id="PR00081">
    <property type="entry name" value="GDHRDH"/>
</dbReference>
<evidence type="ECO:0000259" key="4">
    <source>
        <dbReference type="SMART" id="SM00822"/>
    </source>
</evidence>
<dbReference type="NCBIfam" id="NF005559">
    <property type="entry name" value="PRK07231.1"/>
    <property type="match status" value="1"/>
</dbReference>
<proteinExistence type="inferred from homology"/>
<keyword evidence="6" id="KW-1185">Reference proteome</keyword>
<evidence type="ECO:0000256" key="3">
    <source>
        <dbReference type="ARBA" id="ARBA00023027"/>
    </source>
</evidence>
<sequence length="258" mass="26584">MADRLARKVALITGAASGLGKAQAQLFVAEGARVVVADIDSTGGPALVAELGEAAVFAHLDVTDAAAWEPVVASVLARWGRLDVLVNNAGVAAVGTLEHLPLEQHRQMIDVNINGAFYGTRAVAAALRRQGAGAIVNISSIDGLVGIAGLSSYAATKAALTGLTRSAARELGPAGIRVNAVYPGVIDTPHIPAASRAYVQRLVEWQPIPRLGRPEEVAALVLFLAGDEASYITGAQMVVDGGHLAGPWRPSHEAADDT</sequence>
<evidence type="ECO:0000256" key="2">
    <source>
        <dbReference type="ARBA" id="ARBA00023002"/>
    </source>
</evidence>
<comment type="caution">
    <text evidence="5">The sequence shown here is derived from an EMBL/GenBank/DDBJ whole genome shotgun (WGS) entry which is preliminary data.</text>
</comment>
<dbReference type="EMBL" id="JALKFT010000029">
    <property type="protein sequence ID" value="MCK9878208.1"/>
    <property type="molecule type" value="Genomic_DNA"/>
</dbReference>
<dbReference type="PANTHER" id="PTHR24321">
    <property type="entry name" value="DEHYDROGENASES, SHORT CHAIN"/>
    <property type="match status" value="1"/>
</dbReference>
<evidence type="ECO:0000313" key="5">
    <source>
        <dbReference type="EMBL" id="MCK9878208.1"/>
    </source>
</evidence>
<dbReference type="EC" id="1.1.1.47" evidence="5"/>
<keyword evidence="3" id="KW-0520">NAD</keyword>
<accession>A0ABT0K4F5</accession>
<dbReference type="PROSITE" id="PS00061">
    <property type="entry name" value="ADH_SHORT"/>
    <property type="match status" value="1"/>
</dbReference>
<dbReference type="Pfam" id="PF13561">
    <property type="entry name" value="adh_short_C2"/>
    <property type="match status" value="1"/>
</dbReference>
<dbReference type="PANTHER" id="PTHR24321:SF8">
    <property type="entry name" value="ESTRADIOL 17-BETA-DEHYDROGENASE 8-RELATED"/>
    <property type="match status" value="1"/>
</dbReference>